<keyword evidence="3" id="KW-0732">Signal</keyword>
<gene>
    <name evidence="4" type="ORF">DH2020_000751</name>
</gene>
<feature type="chain" id="PRO_5045712708" description="Transmembrane protein" evidence="3">
    <location>
        <begin position="18"/>
        <end position="313"/>
    </location>
</feature>
<name>A0ABR0XXD5_REHGL</name>
<feature type="region of interest" description="Disordered" evidence="1">
    <location>
        <begin position="212"/>
        <end position="231"/>
    </location>
</feature>
<sequence length="313" mass="33740">MLLAYLCVILCFQVVICQPSRQQLSARELDSLLQDYAFRALFVRPRTGIVYDGNVPSNLTGIEVAALRLRSGSLRRRGFVDYKGFDIPVGLIEQPYVERLVLVYHNLGNWSSLYYPLPGYTFLAPVLGLLAYDATDLSATNLSELDIRASGDPVSIRFPNVETGRDGPSPMCVYFGLDGSVGFDNVVRENTCLTTNQGHFSIVVQSLVAPSPAPSGGGGGGGGTTGIGGGGGKGRSKRVWIIAGSVIGGAALLIVLVIVFGYVKKCRHRKKIRRMEEAAESGVPLPMTRVGYTKAPVATETRTRPVLENEFVP</sequence>
<evidence type="ECO:0000313" key="4">
    <source>
        <dbReference type="EMBL" id="KAK6163887.1"/>
    </source>
</evidence>
<accession>A0ABR0XXD5</accession>
<feature type="signal peptide" evidence="3">
    <location>
        <begin position="1"/>
        <end position="17"/>
    </location>
</feature>
<keyword evidence="2" id="KW-1133">Transmembrane helix</keyword>
<dbReference type="EMBL" id="JABTTQ020000001">
    <property type="protein sequence ID" value="KAK6163887.1"/>
    <property type="molecule type" value="Genomic_DNA"/>
</dbReference>
<keyword evidence="2" id="KW-0812">Transmembrane</keyword>
<evidence type="ECO:0000256" key="1">
    <source>
        <dbReference type="SAM" id="MobiDB-lite"/>
    </source>
</evidence>
<keyword evidence="5" id="KW-1185">Reference proteome</keyword>
<reference evidence="4 5" key="1">
    <citation type="journal article" date="2021" name="Comput. Struct. Biotechnol. J.">
        <title>De novo genome assembly of the potent medicinal plant Rehmannia glutinosa using nanopore technology.</title>
        <authorList>
            <person name="Ma L."/>
            <person name="Dong C."/>
            <person name="Song C."/>
            <person name="Wang X."/>
            <person name="Zheng X."/>
            <person name="Niu Y."/>
            <person name="Chen S."/>
            <person name="Feng W."/>
        </authorList>
    </citation>
    <scope>NUCLEOTIDE SEQUENCE [LARGE SCALE GENOMIC DNA]</scope>
    <source>
        <strain evidence="4">DH-2019</strain>
    </source>
</reference>
<dbReference type="PANTHER" id="PTHR33512">
    <property type="entry name" value="PROTEIN, PUTATIVE (DUF1191)-RELATED"/>
    <property type="match status" value="1"/>
</dbReference>
<dbReference type="Pfam" id="PF06697">
    <property type="entry name" value="DUF1191"/>
    <property type="match status" value="1"/>
</dbReference>
<protein>
    <recommendedName>
        <fullName evidence="6">Transmembrane protein</fullName>
    </recommendedName>
</protein>
<evidence type="ECO:0000256" key="3">
    <source>
        <dbReference type="SAM" id="SignalP"/>
    </source>
</evidence>
<evidence type="ECO:0000256" key="2">
    <source>
        <dbReference type="SAM" id="Phobius"/>
    </source>
</evidence>
<evidence type="ECO:0000313" key="5">
    <source>
        <dbReference type="Proteomes" id="UP001318860"/>
    </source>
</evidence>
<feature type="compositionally biased region" description="Gly residues" evidence="1">
    <location>
        <begin position="215"/>
        <end position="231"/>
    </location>
</feature>
<dbReference type="InterPro" id="IPR010605">
    <property type="entry name" value="DUF1191"/>
</dbReference>
<dbReference type="PANTHER" id="PTHR33512:SF34">
    <property type="entry name" value="MALECTIN-LIKE DOMAIN-CONTAINING PROTEIN"/>
    <property type="match status" value="1"/>
</dbReference>
<comment type="caution">
    <text evidence="4">The sequence shown here is derived from an EMBL/GenBank/DDBJ whole genome shotgun (WGS) entry which is preliminary data.</text>
</comment>
<dbReference type="Proteomes" id="UP001318860">
    <property type="component" value="Unassembled WGS sequence"/>
</dbReference>
<proteinExistence type="predicted"/>
<evidence type="ECO:0008006" key="6">
    <source>
        <dbReference type="Google" id="ProtNLM"/>
    </source>
</evidence>
<keyword evidence="2" id="KW-0472">Membrane</keyword>
<organism evidence="4 5">
    <name type="scientific">Rehmannia glutinosa</name>
    <name type="common">Chinese foxglove</name>
    <dbReference type="NCBI Taxonomy" id="99300"/>
    <lineage>
        <taxon>Eukaryota</taxon>
        <taxon>Viridiplantae</taxon>
        <taxon>Streptophyta</taxon>
        <taxon>Embryophyta</taxon>
        <taxon>Tracheophyta</taxon>
        <taxon>Spermatophyta</taxon>
        <taxon>Magnoliopsida</taxon>
        <taxon>eudicotyledons</taxon>
        <taxon>Gunneridae</taxon>
        <taxon>Pentapetalae</taxon>
        <taxon>asterids</taxon>
        <taxon>lamiids</taxon>
        <taxon>Lamiales</taxon>
        <taxon>Orobanchaceae</taxon>
        <taxon>Rehmannieae</taxon>
        <taxon>Rehmannia</taxon>
    </lineage>
</organism>
<feature type="transmembrane region" description="Helical" evidence="2">
    <location>
        <begin position="239"/>
        <end position="263"/>
    </location>
</feature>